<comment type="caution">
    <text evidence="1">The sequence shown here is derived from an EMBL/GenBank/DDBJ whole genome shotgun (WGS) entry which is preliminary data.</text>
</comment>
<reference evidence="1 2" key="1">
    <citation type="submission" date="2018-08" db="EMBL/GenBank/DDBJ databases">
        <title>A genome reference for cultivated species of the human gut microbiota.</title>
        <authorList>
            <person name="Zou Y."/>
            <person name="Xue W."/>
            <person name="Luo G."/>
        </authorList>
    </citation>
    <scope>NUCLEOTIDE SEQUENCE [LARGE SCALE GENOMIC DNA]</scope>
    <source>
        <strain evidence="1 2">AM16-54</strain>
    </source>
</reference>
<evidence type="ECO:0000313" key="1">
    <source>
        <dbReference type="EMBL" id="RHH85278.1"/>
    </source>
</evidence>
<dbReference type="Proteomes" id="UP000284548">
    <property type="component" value="Unassembled WGS sequence"/>
</dbReference>
<sequence length="72" mass="8531">MQIKFGKIKFTAAKSEKGCRFDACYKGEHVAFESEDMSLYDDVFSDNNRRAKAAKRVIYENIKHKYYETHRD</sequence>
<accession>A0A3R6IBJ6</accession>
<name>A0A3R6IBJ6_9BACT</name>
<dbReference type="RefSeq" id="WP_118253122.1">
    <property type="nucleotide sequence ID" value="NZ_JAQEAK010000021.1"/>
</dbReference>
<dbReference type="EMBL" id="QRKB01000001">
    <property type="protein sequence ID" value="RHH85278.1"/>
    <property type="molecule type" value="Genomic_DNA"/>
</dbReference>
<evidence type="ECO:0000313" key="2">
    <source>
        <dbReference type="Proteomes" id="UP000284548"/>
    </source>
</evidence>
<protein>
    <submittedName>
        <fullName evidence="1">Uncharacterized protein</fullName>
    </submittedName>
</protein>
<dbReference type="AlphaFoldDB" id="A0A3R6IBJ6"/>
<organism evidence="1 2">
    <name type="scientific">Segatella copri</name>
    <dbReference type="NCBI Taxonomy" id="165179"/>
    <lineage>
        <taxon>Bacteria</taxon>
        <taxon>Pseudomonadati</taxon>
        <taxon>Bacteroidota</taxon>
        <taxon>Bacteroidia</taxon>
        <taxon>Bacteroidales</taxon>
        <taxon>Prevotellaceae</taxon>
        <taxon>Segatella</taxon>
    </lineage>
</organism>
<gene>
    <name evidence="1" type="ORF">DW192_00695</name>
</gene>
<proteinExistence type="predicted"/>